<name>A0A2S2PJL7_SCHGA</name>
<keyword evidence="2" id="KW-1133">Transmembrane helix</keyword>
<keyword evidence="2" id="KW-0472">Membrane</keyword>
<evidence type="ECO:0000313" key="3">
    <source>
        <dbReference type="EMBL" id="MBY29428.1"/>
    </source>
</evidence>
<evidence type="ECO:0000256" key="1">
    <source>
        <dbReference type="SAM" id="MobiDB-lite"/>
    </source>
</evidence>
<dbReference type="AlphaFoldDB" id="A0A2S2PJL7"/>
<gene>
    <name evidence="3" type="ORF">g.31425</name>
</gene>
<feature type="region of interest" description="Disordered" evidence="1">
    <location>
        <begin position="1"/>
        <end position="22"/>
    </location>
</feature>
<keyword evidence="2" id="KW-0812">Transmembrane</keyword>
<proteinExistence type="predicted"/>
<evidence type="ECO:0008006" key="4">
    <source>
        <dbReference type="Google" id="ProtNLM"/>
    </source>
</evidence>
<evidence type="ECO:0000256" key="2">
    <source>
        <dbReference type="SAM" id="Phobius"/>
    </source>
</evidence>
<organism evidence="3">
    <name type="scientific">Schizaphis graminum</name>
    <name type="common">Green bug aphid</name>
    <dbReference type="NCBI Taxonomy" id="13262"/>
    <lineage>
        <taxon>Eukaryota</taxon>
        <taxon>Metazoa</taxon>
        <taxon>Ecdysozoa</taxon>
        <taxon>Arthropoda</taxon>
        <taxon>Hexapoda</taxon>
        <taxon>Insecta</taxon>
        <taxon>Pterygota</taxon>
        <taxon>Neoptera</taxon>
        <taxon>Paraneoptera</taxon>
        <taxon>Hemiptera</taxon>
        <taxon>Sternorrhyncha</taxon>
        <taxon>Aphidomorpha</taxon>
        <taxon>Aphidoidea</taxon>
        <taxon>Aphididae</taxon>
        <taxon>Aphidini</taxon>
        <taxon>Schizaphis</taxon>
    </lineage>
</organism>
<feature type="transmembrane region" description="Helical" evidence="2">
    <location>
        <begin position="43"/>
        <end position="64"/>
    </location>
</feature>
<dbReference type="EMBL" id="GGMR01016809">
    <property type="protein sequence ID" value="MBY29428.1"/>
    <property type="molecule type" value="Transcribed_RNA"/>
</dbReference>
<feature type="compositionally biased region" description="Polar residues" evidence="1">
    <location>
        <begin position="1"/>
        <end position="21"/>
    </location>
</feature>
<accession>A0A2S2PJL7</accession>
<protein>
    <recommendedName>
        <fullName evidence="4">Transmembrane protein</fullName>
    </recommendedName>
</protein>
<reference evidence="3" key="1">
    <citation type="submission" date="2018-04" db="EMBL/GenBank/DDBJ databases">
        <title>Transcriptome of Schizaphis graminum biotype I.</title>
        <authorList>
            <person name="Scully E.D."/>
            <person name="Geib S.M."/>
            <person name="Palmer N.A."/>
            <person name="Koch K."/>
            <person name="Bradshaw J."/>
            <person name="Heng-Moss T."/>
            <person name="Sarath G."/>
        </authorList>
    </citation>
    <scope>NUCLEOTIDE SEQUENCE</scope>
</reference>
<sequence>MVSGSAVSQVASTSHVQQESSECALPNEQEYISILFINKKCCFFYFFIAISLALILHLHIIMFYNIILRLLLYKTIFTQTLSGTIILSLYVEPRTTEWLELLTKSNA</sequence>